<sequence>MVLLIDGLDEEVNGVTVSGDGIATITVKYNLPDNPEFITVQAPNVQPGEEIPLESRKYNVIRITVTKQSGSSSIRLDSVELSTCGELTTVSTGTTTQPSTIEVTTATENVLKKKVVLGESNIDTNNPLAPLSTSDKDALQEKDDNKFVETNESIMVLLIDGLDDEEVNGVTVSGDGIATITVKYNLPDNPEFITVQAPNVQLGEEIPLNRENEEVNGVTVSGDGIATITVKYNLPDNPEFITVQASNVQPGEEIPLNRESELTTVSMGTTTQPSTIEVTTATECVKEKVVLGESNIDTNNPLAPLSTSDKDALQEKDDNKFVETNESIMVLLIDGLDEEVNGVTVSGDGIATITVKYNLPDNPEFITVQVNDCYDRLGSK</sequence>
<evidence type="ECO:0000313" key="2">
    <source>
        <dbReference type="Proteomes" id="UP000683360"/>
    </source>
</evidence>
<protein>
    <submittedName>
        <fullName evidence="1">Uncharacterized protein</fullName>
    </submittedName>
</protein>
<comment type="caution">
    <text evidence="1">The sequence shown here is derived from an EMBL/GenBank/DDBJ whole genome shotgun (WGS) entry which is preliminary data.</text>
</comment>
<gene>
    <name evidence="1" type="ORF">MEDL_19928</name>
</gene>
<dbReference type="AlphaFoldDB" id="A0A8S3RFP7"/>
<name>A0A8S3RFP7_MYTED</name>
<proteinExistence type="predicted"/>
<reference evidence="1" key="1">
    <citation type="submission" date="2021-03" db="EMBL/GenBank/DDBJ databases">
        <authorList>
            <person name="Bekaert M."/>
        </authorList>
    </citation>
    <scope>NUCLEOTIDE SEQUENCE</scope>
</reference>
<organism evidence="1 2">
    <name type="scientific">Mytilus edulis</name>
    <name type="common">Blue mussel</name>
    <dbReference type="NCBI Taxonomy" id="6550"/>
    <lineage>
        <taxon>Eukaryota</taxon>
        <taxon>Metazoa</taxon>
        <taxon>Spiralia</taxon>
        <taxon>Lophotrochozoa</taxon>
        <taxon>Mollusca</taxon>
        <taxon>Bivalvia</taxon>
        <taxon>Autobranchia</taxon>
        <taxon>Pteriomorphia</taxon>
        <taxon>Mytilida</taxon>
        <taxon>Mytiloidea</taxon>
        <taxon>Mytilidae</taxon>
        <taxon>Mytilinae</taxon>
        <taxon>Mytilus</taxon>
    </lineage>
</organism>
<dbReference type="EMBL" id="CAJPWZ010001025">
    <property type="protein sequence ID" value="CAG2205609.1"/>
    <property type="molecule type" value="Genomic_DNA"/>
</dbReference>
<keyword evidence="2" id="KW-1185">Reference proteome</keyword>
<evidence type="ECO:0000313" key="1">
    <source>
        <dbReference type="EMBL" id="CAG2205609.1"/>
    </source>
</evidence>
<dbReference type="Proteomes" id="UP000683360">
    <property type="component" value="Unassembled WGS sequence"/>
</dbReference>
<accession>A0A8S3RFP7</accession>